<organism evidence="3 4">
    <name type="scientific">Fodinibius roseus</name>
    <dbReference type="NCBI Taxonomy" id="1194090"/>
    <lineage>
        <taxon>Bacteria</taxon>
        <taxon>Pseudomonadati</taxon>
        <taxon>Balneolota</taxon>
        <taxon>Balneolia</taxon>
        <taxon>Balneolales</taxon>
        <taxon>Balneolaceae</taxon>
        <taxon>Fodinibius</taxon>
    </lineage>
</organism>
<dbReference type="InterPro" id="IPR011659">
    <property type="entry name" value="WD40"/>
</dbReference>
<comment type="similarity">
    <text evidence="1">Belongs to the TolB family.</text>
</comment>
<evidence type="ECO:0000313" key="4">
    <source>
        <dbReference type="Proteomes" id="UP000184041"/>
    </source>
</evidence>
<dbReference type="Proteomes" id="UP000184041">
    <property type="component" value="Unassembled WGS sequence"/>
</dbReference>
<evidence type="ECO:0000256" key="1">
    <source>
        <dbReference type="ARBA" id="ARBA00009820"/>
    </source>
</evidence>
<dbReference type="OrthoDB" id="1521833at2"/>
<dbReference type="InterPro" id="IPR011042">
    <property type="entry name" value="6-blade_b-propeller_TolB-like"/>
</dbReference>
<accession>A0A1M5FIA4</accession>
<evidence type="ECO:0000313" key="3">
    <source>
        <dbReference type="EMBL" id="SHF90871.1"/>
    </source>
</evidence>
<feature type="chain" id="PRO_5012160550" evidence="2">
    <location>
        <begin position="23"/>
        <end position="966"/>
    </location>
</feature>
<sequence>MRTTLLLLLFTCGIHTVTSAQAQFYPTQYRPPQQWEQLTTPHFNLVYARGNDSTALEMGQILEEQYPDVQQLVGGQLSGFPVILNDYNDRSNGFVTPVHFRSEIELPPIKGKSLNPQTGGWLENVGPHELVHALQFNNLGKNNIPRLLSLFSPDLARSVHGAIPSGITEGIAVYHETEGVSPDGGRGQFPFFTNQFNAVFDSDQRWSMGQMVQASASTRPFNRHYIGGHAFTAWIQETYGYETTRKALGFYMDYPFLGYGMALRHTTGSWPGQLYEQFEDDRQQALNDRPESPTAAQVQVLSIPFKGREVRRPQWLSDSTLVFYGSFYNARPGFYRYNLKSDNIKQLVTTNSVGDYRYDLSEDRSAIVYSYYDSDPIYDRTYKAELVEYKLSTGKRRQLTEGGRLYAPQYDHDRLLALQTRPASAALVSVPRHGSRSEANPLLSSRAYEITAVSLHPDENQLAVIANKGGLQGLWITGRDSAAPALSGAPDISFENGAVFDPEWHPDGDKLLFSSGFSGTHQLYEYHLRDESVTRITQARFNAFEGAYSPDGSRIAFIRQHTNERLPAVLRRSAAAGDRDTVSPSLWRPSKIKTAKMRHTVVSDSVVTASETWSREPYSPGSGWLKPRTVLPTVNKVSNRDRYQLGLSLHSNNLLQSQAYSAEMSYLEEQLWYDLSYENKQFYPGFNLRLYSEPSYFRFSTTQNGFITLLRENRSLALSVPLDFQLNQNVFSTSFFIEPEFRYSQIRFRDVGLANTVSDFANSAVSNLYGQFNIRLQQNIRDVQPNSGLVLFSELEHYWSASDLRFSNGQDDVELTSRRPTALQAGVIGFLSPLRRWNQSLRLEIEGLTQSGPVFNNQSLVSDAFSEPVLATSDNLMSLSARYTIPLLFADDGGFLLPFYLNNLYMVAFSSSVTDPAVADWNKQSRSVFGLELRTRFRISNLSFDLGIGYGYEPTRQNHHIYFGSF</sequence>
<dbReference type="Pfam" id="PF07676">
    <property type="entry name" value="PD40"/>
    <property type="match status" value="2"/>
</dbReference>
<dbReference type="AlphaFoldDB" id="A0A1M5FIA4"/>
<keyword evidence="2" id="KW-0732">Signal</keyword>
<name>A0A1M5FIA4_9BACT</name>
<dbReference type="EMBL" id="FQUS01000015">
    <property type="protein sequence ID" value="SHF90871.1"/>
    <property type="molecule type" value="Genomic_DNA"/>
</dbReference>
<dbReference type="RefSeq" id="WP_139240313.1">
    <property type="nucleotide sequence ID" value="NZ_FQUS01000015.1"/>
</dbReference>
<dbReference type="STRING" id="1194090.SAMN05443144_11528"/>
<dbReference type="Gene3D" id="2.120.10.30">
    <property type="entry name" value="TolB, C-terminal domain"/>
    <property type="match status" value="2"/>
</dbReference>
<dbReference type="SUPFAM" id="SSF82171">
    <property type="entry name" value="DPP6 N-terminal domain-like"/>
    <property type="match status" value="1"/>
</dbReference>
<reference evidence="3 4" key="1">
    <citation type="submission" date="2016-11" db="EMBL/GenBank/DDBJ databases">
        <authorList>
            <person name="Jaros S."/>
            <person name="Januszkiewicz K."/>
            <person name="Wedrychowicz H."/>
        </authorList>
    </citation>
    <scope>NUCLEOTIDE SEQUENCE [LARGE SCALE GENOMIC DNA]</scope>
    <source>
        <strain evidence="3 4">DSM 21986</strain>
    </source>
</reference>
<keyword evidence="4" id="KW-1185">Reference proteome</keyword>
<protein>
    <submittedName>
        <fullName evidence="3">WD40-like Beta Propeller Repeat</fullName>
    </submittedName>
</protein>
<evidence type="ECO:0000256" key="2">
    <source>
        <dbReference type="SAM" id="SignalP"/>
    </source>
</evidence>
<feature type="signal peptide" evidence="2">
    <location>
        <begin position="1"/>
        <end position="22"/>
    </location>
</feature>
<dbReference type="PANTHER" id="PTHR36842:SF1">
    <property type="entry name" value="PROTEIN TOLB"/>
    <property type="match status" value="1"/>
</dbReference>
<dbReference type="PANTHER" id="PTHR36842">
    <property type="entry name" value="PROTEIN TOLB HOMOLOG"/>
    <property type="match status" value="1"/>
</dbReference>
<gene>
    <name evidence="3" type="ORF">SAMN05443144_11528</name>
</gene>
<proteinExistence type="inferred from homology"/>